<sequence>MDFSRHAGHRRGQSFDSAHAAWLQRHVDARTGERKDRLKRGHAHGEILFLRAVWWPLFGHFDDLHPEYEVKDWRGAACYLDFAWFAEGVRFNIDVKGFGPHVQQMDRSGYRREAMREMFLHSHGFRTLTVAYDSLKEEPDQVRDLIAQIARSGSDFSVGIKGDGAGEGMNRVDAALLRYARAHGGDIYPFKAAEAIGVHRRTAAIHLKRLAEKGLFESVAAGGKVCRYRLRPDLA</sequence>
<evidence type="ECO:0000313" key="1">
    <source>
        <dbReference type="EMBL" id="PLT44628.1"/>
    </source>
</evidence>
<evidence type="ECO:0008006" key="3">
    <source>
        <dbReference type="Google" id="ProtNLM"/>
    </source>
</evidence>
<dbReference type="SUPFAM" id="SSF46785">
    <property type="entry name" value="Winged helix' DNA-binding domain"/>
    <property type="match status" value="1"/>
</dbReference>
<evidence type="ECO:0000313" key="2">
    <source>
        <dbReference type="Proteomes" id="UP000234789"/>
    </source>
</evidence>
<reference evidence="1 2" key="1">
    <citation type="submission" date="2017-05" db="EMBL/GenBank/DDBJ databases">
        <title>Functional genome analysis of Paenibacillus pasadenensis strain R16: insights on endophytic life style and antifungal activity.</title>
        <authorList>
            <person name="Passera A."/>
            <person name="Marcolungo L."/>
            <person name="Casati P."/>
            <person name="Brasca M."/>
            <person name="Quaglino F."/>
            <person name="Delledonne M."/>
        </authorList>
    </citation>
    <scope>NUCLEOTIDE SEQUENCE [LARGE SCALE GENOMIC DNA]</scope>
    <source>
        <strain evidence="1 2">R16</strain>
    </source>
</reference>
<organism evidence="1 2">
    <name type="scientific">Paenibacillus pasadenensis</name>
    <dbReference type="NCBI Taxonomy" id="217090"/>
    <lineage>
        <taxon>Bacteria</taxon>
        <taxon>Bacillati</taxon>
        <taxon>Bacillota</taxon>
        <taxon>Bacilli</taxon>
        <taxon>Bacillales</taxon>
        <taxon>Paenibacillaceae</taxon>
        <taxon>Paenibacillus</taxon>
    </lineage>
</organism>
<name>A0A2N5N2R2_9BACL</name>
<accession>A0A2N5N2R2</accession>
<protein>
    <recommendedName>
        <fullName evidence="3">DUF559 domain-containing protein</fullName>
    </recommendedName>
</protein>
<dbReference type="RefSeq" id="WP_101808651.1">
    <property type="nucleotide sequence ID" value="NZ_NFEZ01000004.1"/>
</dbReference>
<dbReference type="Proteomes" id="UP000234789">
    <property type="component" value="Unassembled WGS sequence"/>
</dbReference>
<dbReference type="InterPro" id="IPR036390">
    <property type="entry name" value="WH_DNA-bd_sf"/>
</dbReference>
<gene>
    <name evidence="1" type="ORF">B8V81_3059</name>
</gene>
<proteinExistence type="predicted"/>
<dbReference type="EMBL" id="NFEZ01000004">
    <property type="protein sequence ID" value="PLT44628.1"/>
    <property type="molecule type" value="Genomic_DNA"/>
</dbReference>
<comment type="caution">
    <text evidence="1">The sequence shown here is derived from an EMBL/GenBank/DDBJ whole genome shotgun (WGS) entry which is preliminary data.</text>
</comment>
<dbReference type="AlphaFoldDB" id="A0A2N5N2R2"/>
<keyword evidence="2" id="KW-1185">Reference proteome</keyword>